<evidence type="ECO:0000313" key="2">
    <source>
        <dbReference type="EMBL" id="CAF2836689.1"/>
    </source>
</evidence>
<feature type="compositionally biased region" description="Acidic residues" evidence="1">
    <location>
        <begin position="124"/>
        <end position="139"/>
    </location>
</feature>
<name>A0A7R8H3P2_LEPSM</name>
<dbReference type="EMBL" id="HG994593">
    <property type="protein sequence ID" value="CAF2836689.1"/>
    <property type="molecule type" value="Genomic_DNA"/>
</dbReference>
<accession>A0A7R8H3P2</accession>
<keyword evidence="3" id="KW-1185">Reference proteome</keyword>
<gene>
    <name evidence="2" type="ORF">LSAA_4689</name>
</gene>
<evidence type="ECO:0000256" key="1">
    <source>
        <dbReference type="SAM" id="MobiDB-lite"/>
    </source>
</evidence>
<feature type="region of interest" description="Disordered" evidence="1">
    <location>
        <begin position="92"/>
        <end position="139"/>
    </location>
</feature>
<evidence type="ECO:0000313" key="3">
    <source>
        <dbReference type="Proteomes" id="UP000675881"/>
    </source>
</evidence>
<feature type="compositionally biased region" description="Acidic residues" evidence="1">
    <location>
        <begin position="92"/>
        <end position="113"/>
    </location>
</feature>
<reference evidence="2" key="1">
    <citation type="submission" date="2021-02" db="EMBL/GenBank/DDBJ databases">
        <authorList>
            <person name="Bekaert M."/>
        </authorList>
    </citation>
    <scope>NUCLEOTIDE SEQUENCE</scope>
    <source>
        <strain evidence="2">IoA-00</strain>
    </source>
</reference>
<dbReference type="Proteomes" id="UP000675881">
    <property type="component" value="Chromosome 14"/>
</dbReference>
<organism evidence="2 3">
    <name type="scientific">Lepeophtheirus salmonis</name>
    <name type="common">Salmon louse</name>
    <name type="synonym">Caligus salmonis</name>
    <dbReference type="NCBI Taxonomy" id="72036"/>
    <lineage>
        <taxon>Eukaryota</taxon>
        <taxon>Metazoa</taxon>
        <taxon>Ecdysozoa</taxon>
        <taxon>Arthropoda</taxon>
        <taxon>Crustacea</taxon>
        <taxon>Multicrustacea</taxon>
        <taxon>Hexanauplia</taxon>
        <taxon>Copepoda</taxon>
        <taxon>Siphonostomatoida</taxon>
        <taxon>Caligidae</taxon>
        <taxon>Lepeophtheirus</taxon>
    </lineage>
</organism>
<dbReference type="AlphaFoldDB" id="A0A7R8H3P2"/>
<sequence length="221" mass="25213">MNTIQNNFLDQVMTSMEDSENFTHLGYQIVDIDEEPGFYYESIPMEDRDPSLSGTERRGRRYIDDIGSLERATSGSFTVSEVNGVSRFLIEIEGERDSEDDEDSDSEDSDDDDHSSLNSTNLSFDEDSETEYENDDCSEDEEYHGFVLTDDEMLGLIKTLSDVNVEKINIGFPEMNGADQYSDNCELHSLERGILSAPSFLRQSECNEDEIIRNTQIIKRE</sequence>
<proteinExistence type="predicted"/>
<protein>
    <submittedName>
        <fullName evidence="2">(salmon louse) hypothetical protein</fullName>
    </submittedName>
</protein>